<proteinExistence type="predicted"/>
<keyword evidence="2" id="KW-1185">Reference proteome</keyword>
<dbReference type="AlphaFoldDB" id="A0A916KB50"/>
<organism evidence="1 2">
    <name type="scientific">Paenibacillus solanacearum</name>
    <dbReference type="NCBI Taxonomy" id="2048548"/>
    <lineage>
        <taxon>Bacteria</taxon>
        <taxon>Bacillati</taxon>
        <taxon>Bacillota</taxon>
        <taxon>Bacilli</taxon>
        <taxon>Bacillales</taxon>
        <taxon>Paenibacillaceae</taxon>
        <taxon>Paenibacillus</taxon>
    </lineage>
</organism>
<evidence type="ECO:0000313" key="2">
    <source>
        <dbReference type="Proteomes" id="UP000693672"/>
    </source>
</evidence>
<evidence type="ECO:0008006" key="3">
    <source>
        <dbReference type="Google" id="ProtNLM"/>
    </source>
</evidence>
<reference evidence="1" key="1">
    <citation type="submission" date="2021-06" db="EMBL/GenBank/DDBJ databases">
        <authorList>
            <person name="Criscuolo A."/>
        </authorList>
    </citation>
    <scope>NUCLEOTIDE SEQUENCE</scope>
    <source>
        <strain evidence="1">CIP111600</strain>
    </source>
</reference>
<gene>
    <name evidence="1" type="ORF">PAESOLCIP111_06717</name>
</gene>
<dbReference type="Proteomes" id="UP000693672">
    <property type="component" value="Unassembled WGS sequence"/>
</dbReference>
<sequence>MTNRDKLKTFLLNNVEIMEHDGGAGTSIKYPSFELTSRDFLEFAEIELSKLDNAGLINCVSHIKRAMDCQLDSFLYAYNLYKPFKDRKLGIDKKLDFLNEAGVFSSRSLSRLNIIRNKMEHEYEVPKIQDIEIYFDLVSAFVSILERHILILDVYGSSNYRWNNTHNGRISRFSIYYNLAVPRIEIEWETQEDGEVEISAEITDINEFSYFLRVFFLLSQFYVHSSKRYIITQLQK</sequence>
<protein>
    <recommendedName>
        <fullName evidence="3">DUF4145 domain-containing protein</fullName>
    </recommendedName>
</protein>
<name>A0A916KB50_9BACL</name>
<evidence type="ECO:0000313" key="1">
    <source>
        <dbReference type="EMBL" id="CAG7653180.1"/>
    </source>
</evidence>
<dbReference type="EMBL" id="CAJVAS010000090">
    <property type="protein sequence ID" value="CAG7653180.1"/>
    <property type="molecule type" value="Genomic_DNA"/>
</dbReference>
<comment type="caution">
    <text evidence="1">The sequence shown here is derived from an EMBL/GenBank/DDBJ whole genome shotgun (WGS) entry which is preliminary data.</text>
</comment>
<accession>A0A916KB50</accession>